<dbReference type="GO" id="GO:0042773">
    <property type="term" value="P:ATP synthesis coupled electron transport"/>
    <property type="evidence" value="ECO:0007669"/>
    <property type="project" value="TreeGrafter"/>
</dbReference>
<evidence type="ECO:0000256" key="7">
    <source>
        <dbReference type="ARBA" id="ARBA00022723"/>
    </source>
</evidence>
<dbReference type="InterPro" id="IPR002429">
    <property type="entry name" value="CcO_II-like_C"/>
</dbReference>
<reference evidence="18" key="1">
    <citation type="journal article" date="2021" name="PeerJ">
        <title>Extensive microbial diversity within the chicken gut microbiome revealed by metagenomics and culture.</title>
        <authorList>
            <person name="Gilroy R."/>
            <person name="Ravi A."/>
            <person name="Getino M."/>
            <person name="Pursley I."/>
            <person name="Horton D.L."/>
            <person name="Alikhan N.F."/>
            <person name="Baker D."/>
            <person name="Gharbi K."/>
            <person name="Hall N."/>
            <person name="Watson M."/>
            <person name="Adriaenssens E.M."/>
            <person name="Foster-Nyarko E."/>
            <person name="Jarju S."/>
            <person name="Secka A."/>
            <person name="Antonio M."/>
            <person name="Oren A."/>
            <person name="Chaudhuri R.R."/>
            <person name="La Ragione R."/>
            <person name="Hildebrand F."/>
            <person name="Pallen M.J."/>
        </authorList>
    </citation>
    <scope>NUCLEOTIDE SEQUENCE</scope>
    <source>
        <strain evidence="18">ChiHjej12B11-9195</strain>
    </source>
</reference>
<gene>
    <name evidence="18" type="primary">coxB</name>
    <name evidence="18" type="ORF">H9821_05920</name>
</gene>
<dbReference type="Gene3D" id="1.10.287.90">
    <property type="match status" value="1"/>
</dbReference>
<evidence type="ECO:0000256" key="6">
    <source>
        <dbReference type="ARBA" id="ARBA00022692"/>
    </source>
</evidence>
<dbReference type="Proteomes" id="UP000824134">
    <property type="component" value="Unassembled WGS sequence"/>
</dbReference>
<evidence type="ECO:0000313" key="19">
    <source>
        <dbReference type="Proteomes" id="UP000824134"/>
    </source>
</evidence>
<dbReference type="InterPro" id="IPR045187">
    <property type="entry name" value="CcO_II"/>
</dbReference>
<dbReference type="InterPro" id="IPR008972">
    <property type="entry name" value="Cupredoxin"/>
</dbReference>
<keyword evidence="9" id="KW-0249">Electron transport</keyword>
<keyword evidence="8" id="KW-1278">Translocase</keyword>
<dbReference type="SUPFAM" id="SSF49503">
    <property type="entry name" value="Cupredoxins"/>
    <property type="match status" value="1"/>
</dbReference>
<feature type="transmembrane region" description="Helical" evidence="16">
    <location>
        <begin position="58"/>
        <end position="82"/>
    </location>
</feature>
<keyword evidence="12 16" id="KW-0472">Membrane</keyword>
<evidence type="ECO:0000256" key="1">
    <source>
        <dbReference type="ARBA" id="ARBA00004141"/>
    </source>
</evidence>
<keyword evidence="10 16" id="KW-1133">Transmembrane helix</keyword>
<dbReference type="Pfam" id="PF00116">
    <property type="entry name" value="COX2"/>
    <property type="match status" value="1"/>
</dbReference>
<evidence type="ECO:0000256" key="15">
    <source>
        <dbReference type="ARBA" id="ARBA00047816"/>
    </source>
</evidence>
<evidence type="ECO:0000256" key="10">
    <source>
        <dbReference type="ARBA" id="ARBA00022989"/>
    </source>
</evidence>
<feature type="domain" description="Cytochrome oxidase subunit II copper A binding" evidence="17">
    <location>
        <begin position="134"/>
        <end position="265"/>
    </location>
</feature>
<comment type="similarity">
    <text evidence="2">Belongs to the cytochrome c oxidase subunit 2 family.</text>
</comment>
<dbReference type="CDD" id="cd13919">
    <property type="entry name" value="CuRO_HCO_II_like_5"/>
    <property type="match status" value="1"/>
</dbReference>
<protein>
    <recommendedName>
        <fullName evidence="3">cytochrome-c oxidase</fullName>
        <ecNumber evidence="3">7.1.1.9</ecNumber>
    </recommendedName>
    <alternativeName>
        <fullName evidence="14">Cytochrome aa3 subunit 2</fullName>
    </alternativeName>
</protein>
<dbReference type="InterPro" id="IPR036257">
    <property type="entry name" value="Cyt_c_oxidase_su2_TM_sf"/>
</dbReference>
<evidence type="ECO:0000256" key="11">
    <source>
        <dbReference type="ARBA" id="ARBA00023008"/>
    </source>
</evidence>
<dbReference type="PRINTS" id="PR01166">
    <property type="entry name" value="CYCOXIDASEII"/>
</dbReference>
<sequence length="289" mass="32529">MSSQHRTSSKGLKGKAVAAATAVSALLLTGCSEQASVGWLPTQRGVTDNADTIMNLWIGTWIAALAVGLVTWGLMLWCIIAYRRRKYETGYPRQVSYHAPLEIFYTAIPIILIVSFFTFSDRAERDITAPKSETADVTIEVYGKQWAWDFNYLDENVYFAGVQARLDKEGNVGVEETLPTLYLPVNSTVDLQLKSRDVIHSFWVPAFLEKRDTIPGMTNHMYFTTGSEPARYQGKCAELCGEYHSEMLFNVEVVSQEDYDAYIQSLEDEGNIGRLGDEYNRNPNMNTNN</sequence>
<comment type="caution">
    <text evidence="18">The sequence shown here is derived from an EMBL/GenBank/DDBJ whole genome shotgun (WGS) entry which is preliminary data.</text>
</comment>
<evidence type="ECO:0000256" key="3">
    <source>
        <dbReference type="ARBA" id="ARBA00012949"/>
    </source>
</evidence>
<dbReference type="InterPro" id="IPR001505">
    <property type="entry name" value="Copper_CuA"/>
</dbReference>
<reference evidence="18" key="2">
    <citation type="submission" date="2021-04" db="EMBL/GenBank/DDBJ databases">
        <authorList>
            <person name="Gilroy R."/>
        </authorList>
    </citation>
    <scope>NUCLEOTIDE SEQUENCE</scope>
    <source>
        <strain evidence="18">ChiHjej12B11-9195</strain>
    </source>
</reference>
<dbReference type="EC" id="7.1.1.9" evidence="3"/>
<dbReference type="PANTHER" id="PTHR22888:SF9">
    <property type="entry name" value="CYTOCHROME C OXIDASE SUBUNIT 2"/>
    <property type="match status" value="1"/>
</dbReference>
<comment type="catalytic activity">
    <reaction evidence="15">
        <text>4 Fe(II)-[cytochrome c] + O2 + 8 H(+)(in) = 4 Fe(III)-[cytochrome c] + 2 H2O + 4 H(+)(out)</text>
        <dbReference type="Rhea" id="RHEA:11436"/>
        <dbReference type="Rhea" id="RHEA-COMP:10350"/>
        <dbReference type="Rhea" id="RHEA-COMP:14399"/>
        <dbReference type="ChEBI" id="CHEBI:15377"/>
        <dbReference type="ChEBI" id="CHEBI:15378"/>
        <dbReference type="ChEBI" id="CHEBI:15379"/>
        <dbReference type="ChEBI" id="CHEBI:29033"/>
        <dbReference type="ChEBI" id="CHEBI:29034"/>
        <dbReference type="EC" id="7.1.1.9"/>
    </reaction>
</comment>
<dbReference type="AlphaFoldDB" id="A0A9D1ZSY7"/>
<dbReference type="PROSITE" id="PS00078">
    <property type="entry name" value="COX2"/>
    <property type="match status" value="1"/>
</dbReference>
<evidence type="ECO:0000256" key="9">
    <source>
        <dbReference type="ARBA" id="ARBA00022982"/>
    </source>
</evidence>
<evidence type="ECO:0000256" key="8">
    <source>
        <dbReference type="ARBA" id="ARBA00022967"/>
    </source>
</evidence>
<keyword evidence="7" id="KW-0479">Metal-binding</keyword>
<keyword evidence="5" id="KW-0679">Respiratory chain</keyword>
<dbReference type="GO" id="GO:0004129">
    <property type="term" value="F:cytochrome-c oxidase activity"/>
    <property type="evidence" value="ECO:0007669"/>
    <property type="project" value="UniProtKB-EC"/>
</dbReference>
<dbReference type="PROSITE" id="PS51257">
    <property type="entry name" value="PROKAR_LIPOPROTEIN"/>
    <property type="match status" value="1"/>
</dbReference>
<evidence type="ECO:0000259" key="17">
    <source>
        <dbReference type="PROSITE" id="PS50857"/>
    </source>
</evidence>
<dbReference type="PANTHER" id="PTHR22888">
    <property type="entry name" value="CYTOCHROME C OXIDASE, SUBUNIT II"/>
    <property type="match status" value="1"/>
</dbReference>
<evidence type="ECO:0000313" key="18">
    <source>
        <dbReference type="EMBL" id="HIY95185.1"/>
    </source>
</evidence>
<keyword evidence="6 16" id="KW-0812">Transmembrane</keyword>
<comment type="subcellular location">
    <subcellularLocation>
        <location evidence="1">Membrane</location>
        <topology evidence="1">Multi-pass membrane protein</topology>
    </subcellularLocation>
</comment>
<evidence type="ECO:0000256" key="16">
    <source>
        <dbReference type="SAM" id="Phobius"/>
    </source>
</evidence>
<keyword evidence="11" id="KW-0186">Copper</keyword>
<proteinExistence type="inferred from homology"/>
<evidence type="ECO:0000256" key="12">
    <source>
        <dbReference type="ARBA" id="ARBA00023136"/>
    </source>
</evidence>
<dbReference type="NCBIfam" id="TIGR02866">
    <property type="entry name" value="CoxB"/>
    <property type="match status" value="1"/>
</dbReference>
<dbReference type="GO" id="GO:0016491">
    <property type="term" value="F:oxidoreductase activity"/>
    <property type="evidence" value="ECO:0007669"/>
    <property type="project" value="InterPro"/>
</dbReference>
<dbReference type="GO" id="GO:0016020">
    <property type="term" value="C:membrane"/>
    <property type="evidence" value="ECO:0007669"/>
    <property type="project" value="UniProtKB-SubCell"/>
</dbReference>
<comment type="function">
    <text evidence="13">Subunits I and II form the functional core of the enzyme complex. Electrons originating in cytochrome c are transferred via heme a and Cu(A) to the binuclear center formed by heme a3 and Cu(B).</text>
</comment>
<name>A0A9D1ZSY7_9MICC</name>
<keyword evidence="4" id="KW-0813">Transport</keyword>
<dbReference type="InterPro" id="IPR014222">
    <property type="entry name" value="Cyt_c_oxidase_su2"/>
</dbReference>
<evidence type="ECO:0000256" key="4">
    <source>
        <dbReference type="ARBA" id="ARBA00022448"/>
    </source>
</evidence>
<dbReference type="EMBL" id="DXCN01000045">
    <property type="protein sequence ID" value="HIY95185.1"/>
    <property type="molecule type" value="Genomic_DNA"/>
</dbReference>
<evidence type="ECO:0000256" key="13">
    <source>
        <dbReference type="ARBA" id="ARBA00024688"/>
    </source>
</evidence>
<accession>A0A9D1ZSY7</accession>
<dbReference type="Gene3D" id="2.60.40.420">
    <property type="entry name" value="Cupredoxins - blue copper proteins"/>
    <property type="match status" value="1"/>
</dbReference>
<feature type="transmembrane region" description="Helical" evidence="16">
    <location>
        <begin position="103"/>
        <end position="120"/>
    </location>
</feature>
<dbReference type="SUPFAM" id="SSF81464">
    <property type="entry name" value="Cytochrome c oxidase subunit II-like, transmembrane region"/>
    <property type="match status" value="1"/>
</dbReference>
<dbReference type="PROSITE" id="PS50857">
    <property type="entry name" value="COX2_CUA"/>
    <property type="match status" value="1"/>
</dbReference>
<dbReference type="GO" id="GO:0005507">
    <property type="term" value="F:copper ion binding"/>
    <property type="evidence" value="ECO:0007669"/>
    <property type="project" value="InterPro"/>
</dbReference>
<evidence type="ECO:0000256" key="5">
    <source>
        <dbReference type="ARBA" id="ARBA00022660"/>
    </source>
</evidence>
<evidence type="ECO:0000256" key="2">
    <source>
        <dbReference type="ARBA" id="ARBA00007866"/>
    </source>
</evidence>
<evidence type="ECO:0000256" key="14">
    <source>
        <dbReference type="ARBA" id="ARBA00031399"/>
    </source>
</evidence>
<organism evidence="18 19">
    <name type="scientific">Candidatus Rothia avicola</name>
    <dbReference type="NCBI Taxonomy" id="2840478"/>
    <lineage>
        <taxon>Bacteria</taxon>
        <taxon>Bacillati</taxon>
        <taxon>Actinomycetota</taxon>
        <taxon>Actinomycetes</taxon>
        <taxon>Micrococcales</taxon>
        <taxon>Micrococcaceae</taxon>
        <taxon>Rothia</taxon>
    </lineage>
</organism>